<feature type="transmembrane region" description="Helical" evidence="7">
    <location>
        <begin position="216"/>
        <end position="236"/>
    </location>
</feature>
<keyword evidence="3" id="KW-1003">Cell membrane</keyword>
<keyword evidence="6 7" id="KW-0472">Membrane</keyword>
<dbReference type="PANTHER" id="PTHR30106:SF2">
    <property type="entry name" value="UPF0324 INNER MEMBRANE PROTEIN YEIH"/>
    <property type="match status" value="1"/>
</dbReference>
<dbReference type="RefSeq" id="WP_050353922.1">
    <property type="nucleotide sequence ID" value="NZ_LGSS01000001.1"/>
</dbReference>
<name>A0A0L0WFF9_GOTPU</name>
<reference evidence="9" key="1">
    <citation type="submission" date="2015-07" db="EMBL/GenBank/DDBJ databases">
        <title>Draft genome sequence of the purine-degrading Gottschalkia purinilyticum DSM 1384 (formerly Clostridium purinilyticum).</title>
        <authorList>
            <person name="Poehlein A."/>
            <person name="Schiel-Bengelsdorf B."/>
            <person name="Bengelsdorf F.R."/>
            <person name="Daniel R."/>
            <person name="Duerre P."/>
        </authorList>
    </citation>
    <scope>NUCLEOTIDE SEQUENCE [LARGE SCALE GENOMIC DNA]</scope>
    <source>
        <strain evidence="9">DSM 1384</strain>
    </source>
</reference>
<feature type="transmembrane region" description="Helical" evidence="7">
    <location>
        <begin position="92"/>
        <end position="112"/>
    </location>
</feature>
<evidence type="ECO:0000256" key="3">
    <source>
        <dbReference type="ARBA" id="ARBA00022475"/>
    </source>
</evidence>
<keyword evidence="9" id="KW-1185">Reference proteome</keyword>
<dbReference type="GO" id="GO:0005886">
    <property type="term" value="C:plasma membrane"/>
    <property type="evidence" value="ECO:0007669"/>
    <property type="project" value="UniProtKB-SubCell"/>
</dbReference>
<dbReference type="STRING" id="1503.CLPU_1c03690"/>
<dbReference type="PANTHER" id="PTHR30106">
    <property type="entry name" value="INNER MEMBRANE PROTEIN YEIH-RELATED"/>
    <property type="match status" value="1"/>
</dbReference>
<evidence type="ECO:0000313" key="8">
    <source>
        <dbReference type="EMBL" id="KNF10204.1"/>
    </source>
</evidence>
<dbReference type="Proteomes" id="UP000037267">
    <property type="component" value="Unassembled WGS sequence"/>
</dbReference>
<evidence type="ECO:0000313" key="9">
    <source>
        <dbReference type="Proteomes" id="UP000037267"/>
    </source>
</evidence>
<dbReference type="Pfam" id="PF03601">
    <property type="entry name" value="Cons_hypoth698"/>
    <property type="match status" value="1"/>
</dbReference>
<evidence type="ECO:0000256" key="6">
    <source>
        <dbReference type="ARBA" id="ARBA00023136"/>
    </source>
</evidence>
<dbReference type="InterPro" id="IPR018383">
    <property type="entry name" value="UPF0324_pro"/>
</dbReference>
<comment type="caution">
    <text evidence="8">The sequence shown here is derived from an EMBL/GenBank/DDBJ whole genome shotgun (WGS) entry which is preliminary data.</text>
</comment>
<keyword evidence="5 7" id="KW-1133">Transmembrane helix</keyword>
<evidence type="ECO:0000256" key="1">
    <source>
        <dbReference type="ARBA" id="ARBA00004651"/>
    </source>
</evidence>
<feature type="transmembrane region" description="Helical" evidence="7">
    <location>
        <begin position="70"/>
        <end position="86"/>
    </location>
</feature>
<proteinExistence type="inferred from homology"/>
<protein>
    <recommendedName>
        <fullName evidence="10">Sulfate exporter family transporter</fullName>
    </recommendedName>
</protein>
<feature type="transmembrane region" description="Helical" evidence="7">
    <location>
        <begin position="32"/>
        <end position="49"/>
    </location>
</feature>
<sequence>MILKLKNSCITIIPGLIVCSLIAYISNLISTFLPSLGASPIAIFLGLLIGNTFGNKDIYKKGVKFSERDLLSYSIVLLGGTLSINAILELGISGVCFIIIQMIITILGTILIGRSLNFSQNFRLLMASGNAVCGSSAIAATSPVINSNDEDKAISITIVNLIGTILMFILPIVAKLLFSHETVKTSALIGGILQSVGQVVGSGSMVNEQVKDLSTIFKIVRIIFLVFVILSFSIIKKKSSDDNTQADKTNTKSKLNIPWYIFGFFITCSLYSIGIISPYLSKVFKTVSNNFEIIALAGIGMSVNFKTLIKQGLKSSVYALLVAIIQILSAVLLIDIFI</sequence>
<dbReference type="AlphaFoldDB" id="A0A0L0WFF9"/>
<evidence type="ECO:0008006" key="10">
    <source>
        <dbReference type="Google" id="ProtNLM"/>
    </source>
</evidence>
<feature type="transmembrane region" description="Helical" evidence="7">
    <location>
        <begin position="317"/>
        <end position="337"/>
    </location>
</feature>
<keyword evidence="4 7" id="KW-0812">Transmembrane</keyword>
<feature type="transmembrane region" description="Helical" evidence="7">
    <location>
        <begin position="257"/>
        <end position="281"/>
    </location>
</feature>
<dbReference type="OrthoDB" id="9811391at2"/>
<evidence type="ECO:0000256" key="4">
    <source>
        <dbReference type="ARBA" id="ARBA00022692"/>
    </source>
</evidence>
<evidence type="ECO:0000256" key="7">
    <source>
        <dbReference type="SAM" id="Phobius"/>
    </source>
</evidence>
<feature type="transmembrane region" description="Helical" evidence="7">
    <location>
        <begin position="287"/>
        <end position="305"/>
    </location>
</feature>
<accession>A0A0L0WFF9</accession>
<feature type="transmembrane region" description="Helical" evidence="7">
    <location>
        <begin position="157"/>
        <end position="178"/>
    </location>
</feature>
<feature type="transmembrane region" description="Helical" evidence="7">
    <location>
        <begin position="7"/>
        <end position="26"/>
    </location>
</feature>
<comment type="similarity">
    <text evidence="2">Belongs to the UPF0324 family.</text>
</comment>
<comment type="subcellular location">
    <subcellularLocation>
        <location evidence="1">Cell membrane</location>
        <topology evidence="1">Multi-pass membrane protein</topology>
    </subcellularLocation>
</comment>
<dbReference type="PATRIC" id="fig|1503.3.peg.1247"/>
<evidence type="ECO:0000256" key="2">
    <source>
        <dbReference type="ARBA" id="ARBA00007977"/>
    </source>
</evidence>
<gene>
    <name evidence="8" type="ORF">CLPU_1c03690</name>
</gene>
<evidence type="ECO:0000256" key="5">
    <source>
        <dbReference type="ARBA" id="ARBA00022989"/>
    </source>
</evidence>
<organism evidence="8 9">
    <name type="scientific">Gottschalkia purinilytica</name>
    <name type="common">Clostridium purinilyticum</name>
    <dbReference type="NCBI Taxonomy" id="1503"/>
    <lineage>
        <taxon>Bacteria</taxon>
        <taxon>Bacillati</taxon>
        <taxon>Bacillota</taxon>
        <taxon>Tissierellia</taxon>
        <taxon>Tissierellales</taxon>
        <taxon>Gottschalkiaceae</taxon>
        <taxon>Gottschalkia</taxon>
    </lineage>
</organism>
<dbReference type="EMBL" id="LGSS01000001">
    <property type="protein sequence ID" value="KNF10204.1"/>
    <property type="molecule type" value="Genomic_DNA"/>
</dbReference>